<feature type="transmembrane region" description="Helical" evidence="6">
    <location>
        <begin position="433"/>
        <end position="455"/>
    </location>
</feature>
<dbReference type="CDD" id="cd17502">
    <property type="entry name" value="MFS_Azr1_MDR_like"/>
    <property type="match status" value="1"/>
</dbReference>
<feature type="transmembrane region" description="Helical" evidence="6">
    <location>
        <begin position="259"/>
        <end position="279"/>
    </location>
</feature>
<feature type="transmembrane region" description="Helical" evidence="6">
    <location>
        <begin position="299"/>
        <end position="316"/>
    </location>
</feature>
<evidence type="ECO:0000256" key="4">
    <source>
        <dbReference type="ARBA" id="ARBA00023136"/>
    </source>
</evidence>
<dbReference type="PANTHER" id="PTHR23501:SF199">
    <property type="entry name" value="MFS EFFLUX TRANSPORTER INPD-RELATED"/>
    <property type="match status" value="1"/>
</dbReference>
<keyword evidence="3 6" id="KW-1133">Transmembrane helix</keyword>
<dbReference type="Pfam" id="PF07690">
    <property type="entry name" value="MFS_1"/>
    <property type="match status" value="1"/>
</dbReference>
<feature type="transmembrane region" description="Helical" evidence="6">
    <location>
        <begin position="222"/>
        <end position="239"/>
    </location>
</feature>
<keyword evidence="4 6" id="KW-0472">Membrane</keyword>
<dbReference type="GO" id="GO:0005886">
    <property type="term" value="C:plasma membrane"/>
    <property type="evidence" value="ECO:0007669"/>
    <property type="project" value="TreeGrafter"/>
</dbReference>
<gene>
    <name evidence="8" type="ORF">CC80DRAFT_575605</name>
</gene>
<accession>A0A6A5TED0</accession>
<evidence type="ECO:0000256" key="5">
    <source>
        <dbReference type="SAM" id="MobiDB-lite"/>
    </source>
</evidence>
<feature type="transmembrane region" description="Helical" evidence="6">
    <location>
        <begin position="353"/>
        <end position="375"/>
    </location>
</feature>
<feature type="transmembrane region" description="Helical" evidence="6">
    <location>
        <begin position="189"/>
        <end position="210"/>
    </location>
</feature>
<feature type="region of interest" description="Disordered" evidence="5">
    <location>
        <begin position="464"/>
        <end position="485"/>
    </location>
</feature>
<feature type="transmembrane region" description="Helical" evidence="6">
    <location>
        <begin position="148"/>
        <end position="168"/>
    </location>
</feature>
<dbReference type="GO" id="GO:0022857">
    <property type="term" value="F:transmembrane transporter activity"/>
    <property type="evidence" value="ECO:0007669"/>
    <property type="project" value="InterPro"/>
</dbReference>
<feature type="transmembrane region" description="Helical" evidence="6">
    <location>
        <begin position="323"/>
        <end position="341"/>
    </location>
</feature>
<evidence type="ECO:0000259" key="7">
    <source>
        <dbReference type="PROSITE" id="PS50850"/>
    </source>
</evidence>
<reference evidence="8" key="1">
    <citation type="journal article" date="2020" name="Stud. Mycol.">
        <title>101 Dothideomycetes genomes: a test case for predicting lifestyles and emergence of pathogens.</title>
        <authorList>
            <person name="Haridas S."/>
            <person name="Albert R."/>
            <person name="Binder M."/>
            <person name="Bloem J."/>
            <person name="Labutti K."/>
            <person name="Salamov A."/>
            <person name="Andreopoulos B."/>
            <person name="Baker S."/>
            <person name="Barry K."/>
            <person name="Bills G."/>
            <person name="Bluhm B."/>
            <person name="Cannon C."/>
            <person name="Castanera R."/>
            <person name="Culley D."/>
            <person name="Daum C."/>
            <person name="Ezra D."/>
            <person name="Gonzalez J."/>
            <person name="Henrissat B."/>
            <person name="Kuo A."/>
            <person name="Liang C."/>
            <person name="Lipzen A."/>
            <person name="Lutzoni F."/>
            <person name="Magnuson J."/>
            <person name="Mondo S."/>
            <person name="Nolan M."/>
            <person name="Ohm R."/>
            <person name="Pangilinan J."/>
            <person name="Park H.-J."/>
            <person name="Ramirez L."/>
            <person name="Alfaro M."/>
            <person name="Sun H."/>
            <person name="Tritt A."/>
            <person name="Yoshinaga Y."/>
            <person name="Zwiers L.-H."/>
            <person name="Turgeon B."/>
            <person name="Goodwin S."/>
            <person name="Spatafora J."/>
            <person name="Crous P."/>
            <person name="Grigoriev I."/>
        </authorList>
    </citation>
    <scope>NUCLEOTIDE SEQUENCE</scope>
    <source>
        <strain evidence="8">CBS 675.92</strain>
    </source>
</reference>
<evidence type="ECO:0000313" key="9">
    <source>
        <dbReference type="Proteomes" id="UP000800035"/>
    </source>
</evidence>
<evidence type="ECO:0000256" key="1">
    <source>
        <dbReference type="ARBA" id="ARBA00004141"/>
    </source>
</evidence>
<dbReference type="InterPro" id="IPR036259">
    <property type="entry name" value="MFS_trans_sf"/>
</dbReference>
<dbReference type="PROSITE" id="PS50850">
    <property type="entry name" value="MFS"/>
    <property type="match status" value="1"/>
</dbReference>
<protein>
    <submittedName>
        <fullName evidence="8">MFS general substrate transporter</fullName>
    </submittedName>
</protein>
<feature type="transmembrane region" description="Helical" evidence="6">
    <location>
        <begin position="30"/>
        <end position="48"/>
    </location>
</feature>
<dbReference type="AlphaFoldDB" id="A0A6A5TED0"/>
<keyword evidence="9" id="KW-1185">Reference proteome</keyword>
<feature type="transmembrane region" description="Helical" evidence="6">
    <location>
        <begin position="60"/>
        <end position="79"/>
    </location>
</feature>
<dbReference type="Gene3D" id="1.20.1250.20">
    <property type="entry name" value="MFS general substrate transporter like domains"/>
    <property type="match status" value="2"/>
</dbReference>
<name>A0A6A5TED0_9PLEO</name>
<evidence type="ECO:0000313" key="8">
    <source>
        <dbReference type="EMBL" id="KAF1951143.1"/>
    </source>
</evidence>
<feature type="compositionally biased region" description="Basic and acidic residues" evidence="5">
    <location>
        <begin position="466"/>
        <end position="485"/>
    </location>
</feature>
<dbReference type="InterPro" id="IPR011701">
    <property type="entry name" value="MFS"/>
</dbReference>
<dbReference type="OrthoDB" id="10021397at2759"/>
<feature type="transmembrane region" description="Helical" evidence="6">
    <location>
        <begin position="85"/>
        <end position="105"/>
    </location>
</feature>
<proteinExistence type="predicted"/>
<feature type="domain" description="Major facilitator superfamily (MFS) profile" evidence="7">
    <location>
        <begin position="1"/>
        <end position="459"/>
    </location>
</feature>
<dbReference type="PRINTS" id="PR01036">
    <property type="entry name" value="TCRTETB"/>
</dbReference>
<keyword evidence="2 6" id="KW-0812">Transmembrane</keyword>
<dbReference type="PANTHER" id="PTHR23501">
    <property type="entry name" value="MAJOR FACILITATOR SUPERFAMILY"/>
    <property type="match status" value="1"/>
</dbReference>
<evidence type="ECO:0000256" key="6">
    <source>
        <dbReference type="SAM" id="Phobius"/>
    </source>
</evidence>
<sequence>MTEAGIRTGHVDVGIAIPTITSQFRSLNVIAWYGSAYLITLTALQPSFGRVYKLYSAKATYLVCVAIFEVGSIICAAAPKSAVFIVGRAIAGCGATGLFQGALNIVTNTVPLEKRPIYLGIVISVWGISICIGPVLGGAFTQEVTWRWCFWINVPIGAVTFVLISIFLKTGIKTKTRQPRSVLNQLIRLDPLGAGTIIAAIVCLFLALQWGGQTKPWNSSTVIGLFVGAALLLSVFCFLQWRMGEDATTPLRVLRQRSILFGSLFLFTSAMSAYIYGYYLPIYFQSIKASSPTKSGLEFMALALPQIVFIVVAGAVTTRWGYYVPYSILGTAIQLVRSGLLVTLDADTSTIKWALYMVITGIGTGIGVNLPYIAVQVVLKEEDVATGNAIGLTIGQTLFLNKLTSEVGRRTPEVPPAATPRLLRVLRQAYATAIRSSMIFAVIVVGIALLFTFGLENLNVKKTAKKRSEEKGVGDGEDGRAAKEG</sequence>
<feature type="transmembrane region" description="Helical" evidence="6">
    <location>
        <begin position="117"/>
        <end position="136"/>
    </location>
</feature>
<evidence type="ECO:0000256" key="3">
    <source>
        <dbReference type="ARBA" id="ARBA00022989"/>
    </source>
</evidence>
<organism evidence="8 9">
    <name type="scientific">Byssothecium circinans</name>
    <dbReference type="NCBI Taxonomy" id="147558"/>
    <lineage>
        <taxon>Eukaryota</taxon>
        <taxon>Fungi</taxon>
        <taxon>Dikarya</taxon>
        <taxon>Ascomycota</taxon>
        <taxon>Pezizomycotina</taxon>
        <taxon>Dothideomycetes</taxon>
        <taxon>Pleosporomycetidae</taxon>
        <taxon>Pleosporales</taxon>
        <taxon>Massarineae</taxon>
        <taxon>Massarinaceae</taxon>
        <taxon>Byssothecium</taxon>
    </lineage>
</organism>
<dbReference type="EMBL" id="ML977019">
    <property type="protein sequence ID" value="KAF1951143.1"/>
    <property type="molecule type" value="Genomic_DNA"/>
</dbReference>
<evidence type="ECO:0000256" key="2">
    <source>
        <dbReference type="ARBA" id="ARBA00022692"/>
    </source>
</evidence>
<dbReference type="Proteomes" id="UP000800035">
    <property type="component" value="Unassembled WGS sequence"/>
</dbReference>
<dbReference type="InterPro" id="IPR020846">
    <property type="entry name" value="MFS_dom"/>
</dbReference>
<comment type="subcellular location">
    <subcellularLocation>
        <location evidence="1">Membrane</location>
        <topology evidence="1">Multi-pass membrane protein</topology>
    </subcellularLocation>
</comment>
<dbReference type="SUPFAM" id="SSF103473">
    <property type="entry name" value="MFS general substrate transporter"/>
    <property type="match status" value="2"/>
</dbReference>